<feature type="compositionally biased region" description="Basic and acidic residues" evidence="1">
    <location>
        <begin position="505"/>
        <end position="525"/>
    </location>
</feature>
<evidence type="ECO:0000256" key="2">
    <source>
        <dbReference type="SAM" id="Phobius"/>
    </source>
</evidence>
<reference evidence="3 4" key="1">
    <citation type="submission" date="2023-08" db="EMBL/GenBank/DDBJ databases">
        <title>Black Yeasts Isolated from many extreme environments.</title>
        <authorList>
            <person name="Coleine C."/>
            <person name="Stajich J.E."/>
            <person name="Selbmann L."/>
        </authorList>
    </citation>
    <scope>NUCLEOTIDE SEQUENCE [LARGE SCALE GENOMIC DNA]</scope>
    <source>
        <strain evidence="3 4">CCFEE 5935</strain>
    </source>
</reference>
<dbReference type="EMBL" id="JAVRRT010000015">
    <property type="protein sequence ID" value="KAK5165716.1"/>
    <property type="molecule type" value="Genomic_DNA"/>
</dbReference>
<accession>A0AAV9P3I6</accession>
<dbReference type="Proteomes" id="UP001337655">
    <property type="component" value="Unassembled WGS sequence"/>
</dbReference>
<feature type="transmembrane region" description="Helical" evidence="2">
    <location>
        <begin position="193"/>
        <end position="211"/>
    </location>
</feature>
<evidence type="ECO:0000313" key="3">
    <source>
        <dbReference type="EMBL" id="KAK5165716.1"/>
    </source>
</evidence>
<feature type="transmembrane region" description="Helical" evidence="2">
    <location>
        <begin position="113"/>
        <end position="137"/>
    </location>
</feature>
<protein>
    <submittedName>
        <fullName evidence="3">Uncharacterized protein</fullName>
    </submittedName>
</protein>
<evidence type="ECO:0000256" key="1">
    <source>
        <dbReference type="SAM" id="MobiDB-lite"/>
    </source>
</evidence>
<keyword evidence="2" id="KW-0472">Membrane</keyword>
<dbReference type="GeneID" id="89929971"/>
<feature type="region of interest" description="Disordered" evidence="1">
    <location>
        <begin position="247"/>
        <end position="268"/>
    </location>
</feature>
<sequence length="630" mass="67703">MAFQQFEKAIVSISPKLIGSEFGVFQDSEFQPALTIMYPIAWLQKQILAVAPSDYTPVPILNIVYLPPSHSTPAVLHSEPTPQAGPLPFYLDLWHTLTSTLAAVMDGFNHSPLLFWLLLSALLLLFIIIGASCYFLGVARARKDPVHEDITPLDALAKSSNLGKRHLAIAAVVGFLLGLTDISGQFWKLAAKIHVTSGSFVTVCLVAYFVLLKYITWKALPVAEIFLEHGMLASAAILSEEPATAVPVAETSRPSTSSRGMQTGDLPVSPAAPPSPVLDFCIPACAAVSTEPTVPAVAVVENKPSPTVAAVPVLRIVRPYRGTTPTDLAASAPVAVVEKSSSFVFSGPAPTAEDFEFFAPSAFCAANPDAPKRFPAAQQQIPVRDEEKPGKLVAGSNPTAAEFSFGSLGLATKAFGPGPEFEPARPRQFNFAVADGTTSNAGAVVSQPYRLQGGELTESSTMIPVPVVEKSAPEAATSETVTPEPAQEPQVPELAAEKQVGAEGPDGRQEEQGVWGEHRAGSERTHRNRKLRGKKRAAARGQVVFEWREDGIAKEYEGGRVDWDDELKSNALDARRWSTTPAKVANGRGEEGQPHHIQRHARILSFYGYTHDLSYNSARARVPHPPARPQ</sequence>
<name>A0AAV9P3I6_9PEZI</name>
<comment type="caution">
    <text evidence="3">The sequence shown here is derived from an EMBL/GenBank/DDBJ whole genome shotgun (WGS) entry which is preliminary data.</text>
</comment>
<dbReference type="RefSeq" id="XP_064655728.1">
    <property type="nucleotide sequence ID" value="XM_064805869.1"/>
</dbReference>
<evidence type="ECO:0000313" key="4">
    <source>
        <dbReference type="Proteomes" id="UP001337655"/>
    </source>
</evidence>
<gene>
    <name evidence="3" type="ORF">LTR77_008639</name>
</gene>
<dbReference type="AlphaFoldDB" id="A0AAV9P3I6"/>
<keyword evidence="4" id="KW-1185">Reference proteome</keyword>
<organism evidence="3 4">
    <name type="scientific">Saxophila tyrrhenica</name>
    <dbReference type="NCBI Taxonomy" id="1690608"/>
    <lineage>
        <taxon>Eukaryota</taxon>
        <taxon>Fungi</taxon>
        <taxon>Dikarya</taxon>
        <taxon>Ascomycota</taxon>
        <taxon>Pezizomycotina</taxon>
        <taxon>Dothideomycetes</taxon>
        <taxon>Dothideomycetidae</taxon>
        <taxon>Mycosphaerellales</taxon>
        <taxon>Extremaceae</taxon>
        <taxon>Saxophila</taxon>
    </lineage>
</organism>
<proteinExistence type="predicted"/>
<feature type="compositionally biased region" description="Basic residues" evidence="1">
    <location>
        <begin position="526"/>
        <end position="536"/>
    </location>
</feature>
<feature type="compositionally biased region" description="Polar residues" evidence="1">
    <location>
        <begin position="252"/>
        <end position="261"/>
    </location>
</feature>
<keyword evidence="2" id="KW-1133">Transmembrane helix</keyword>
<feature type="region of interest" description="Disordered" evidence="1">
    <location>
        <begin position="472"/>
        <end position="536"/>
    </location>
</feature>
<keyword evidence="2" id="KW-0812">Transmembrane</keyword>